<dbReference type="EMBL" id="FOSF01000061">
    <property type="protein sequence ID" value="SFK36660.1"/>
    <property type="molecule type" value="Genomic_DNA"/>
</dbReference>
<dbReference type="InterPro" id="IPR000944">
    <property type="entry name" value="Tscrpt_reg_Rrf2"/>
</dbReference>
<evidence type="ECO:0008006" key="3">
    <source>
        <dbReference type="Google" id="ProtNLM"/>
    </source>
</evidence>
<keyword evidence="2" id="KW-1185">Reference proteome</keyword>
<proteinExistence type="predicted"/>
<name>A0A662ZBT4_9GAMM</name>
<accession>A0A662ZBT4</accession>
<dbReference type="Pfam" id="PF02082">
    <property type="entry name" value="Rrf2"/>
    <property type="match status" value="1"/>
</dbReference>
<dbReference type="InterPro" id="IPR036390">
    <property type="entry name" value="WH_DNA-bd_sf"/>
</dbReference>
<dbReference type="SUPFAM" id="SSF46785">
    <property type="entry name" value="Winged helix' DNA-binding domain"/>
    <property type="match status" value="1"/>
</dbReference>
<dbReference type="InterPro" id="IPR036388">
    <property type="entry name" value="WH-like_DNA-bd_sf"/>
</dbReference>
<dbReference type="Proteomes" id="UP000243374">
    <property type="component" value="Unassembled WGS sequence"/>
</dbReference>
<dbReference type="Gene3D" id="1.10.10.10">
    <property type="entry name" value="Winged helix-like DNA-binding domain superfamily/Winged helix DNA-binding domain"/>
    <property type="match status" value="1"/>
</dbReference>
<gene>
    <name evidence="1" type="ORF">SAMN04487865_106117</name>
</gene>
<dbReference type="RefSeq" id="WP_218148741.1">
    <property type="nucleotide sequence ID" value="NZ_FOSF01000061.1"/>
</dbReference>
<feature type="non-terminal residue" evidence="1">
    <location>
        <position position="1"/>
    </location>
</feature>
<organism evidence="1 2">
    <name type="scientific">Succinivibrio dextrinosolvens</name>
    <dbReference type="NCBI Taxonomy" id="83771"/>
    <lineage>
        <taxon>Bacteria</taxon>
        <taxon>Pseudomonadati</taxon>
        <taxon>Pseudomonadota</taxon>
        <taxon>Gammaproteobacteria</taxon>
        <taxon>Aeromonadales</taxon>
        <taxon>Succinivibrionaceae</taxon>
        <taxon>Succinivibrio</taxon>
    </lineage>
</organism>
<evidence type="ECO:0000313" key="2">
    <source>
        <dbReference type="Proteomes" id="UP000243374"/>
    </source>
</evidence>
<sequence length="98" mass="11004">GFISTDSPKSGAKLAKALSSINLYEVFCAVEDERSLFTFHDNPEPKCPVGAHIHDALDLVLFDLDETLKNRLSSYKLSDLMTSLNFSIKKEKNQKIKE</sequence>
<evidence type="ECO:0000313" key="1">
    <source>
        <dbReference type="EMBL" id="SFK36660.1"/>
    </source>
</evidence>
<protein>
    <recommendedName>
        <fullName evidence="3">Transcriptional regulator</fullName>
    </recommendedName>
</protein>
<reference evidence="1 2" key="1">
    <citation type="submission" date="2016-10" db="EMBL/GenBank/DDBJ databases">
        <authorList>
            <person name="Varghese N."/>
            <person name="Submissions S."/>
        </authorList>
    </citation>
    <scope>NUCLEOTIDE SEQUENCE [LARGE SCALE GENOMIC DNA]</scope>
    <source>
        <strain evidence="1 2">22B</strain>
    </source>
</reference>
<dbReference type="AlphaFoldDB" id="A0A662ZBT4"/>